<sequence length="90" mass="9602">MNRYLIALTAVFVAGAAFAQKPAPTKPAPKAQTKCAVTDEDLGSMGKPIEIAYKGKNAKFKGKSVKVCCGGCVAKVNKEQDKYFTKVFGK</sequence>
<comment type="caution">
    <text evidence="2">The sequence shown here is derived from an EMBL/GenBank/DDBJ whole genome shotgun (WGS) entry which is preliminary data.</text>
</comment>
<protein>
    <submittedName>
        <fullName evidence="2">Uncharacterized protein</fullName>
    </submittedName>
</protein>
<evidence type="ECO:0000313" key="3">
    <source>
        <dbReference type="Proteomes" id="UP000520814"/>
    </source>
</evidence>
<dbReference type="EMBL" id="JACHGW010000002">
    <property type="protein sequence ID" value="MBB6050681.1"/>
    <property type="molecule type" value="Genomic_DNA"/>
</dbReference>
<dbReference type="AlphaFoldDB" id="A0A7W9SQ00"/>
<feature type="chain" id="PRO_5031540083" evidence="1">
    <location>
        <begin position="20"/>
        <end position="90"/>
    </location>
</feature>
<keyword evidence="1" id="KW-0732">Signal</keyword>
<organism evidence="2 3">
    <name type="scientific">Armatimonas rosea</name>
    <dbReference type="NCBI Taxonomy" id="685828"/>
    <lineage>
        <taxon>Bacteria</taxon>
        <taxon>Bacillati</taxon>
        <taxon>Armatimonadota</taxon>
        <taxon>Armatimonadia</taxon>
        <taxon>Armatimonadales</taxon>
        <taxon>Armatimonadaceae</taxon>
        <taxon>Armatimonas</taxon>
    </lineage>
</organism>
<keyword evidence="3" id="KW-1185">Reference proteome</keyword>
<reference evidence="2 3" key="1">
    <citation type="submission" date="2020-08" db="EMBL/GenBank/DDBJ databases">
        <title>Genomic Encyclopedia of Type Strains, Phase IV (KMG-IV): sequencing the most valuable type-strain genomes for metagenomic binning, comparative biology and taxonomic classification.</title>
        <authorList>
            <person name="Goeker M."/>
        </authorList>
    </citation>
    <scope>NUCLEOTIDE SEQUENCE [LARGE SCALE GENOMIC DNA]</scope>
    <source>
        <strain evidence="2 3">DSM 23562</strain>
    </source>
</reference>
<feature type="signal peptide" evidence="1">
    <location>
        <begin position="1"/>
        <end position="19"/>
    </location>
</feature>
<dbReference type="RefSeq" id="WP_184196104.1">
    <property type="nucleotide sequence ID" value="NZ_JACHGW010000002.1"/>
</dbReference>
<proteinExistence type="predicted"/>
<name>A0A7W9SQ00_ARMRO</name>
<evidence type="ECO:0000313" key="2">
    <source>
        <dbReference type="EMBL" id="MBB6050681.1"/>
    </source>
</evidence>
<gene>
    <name evidence="2" type="ORF">HNQ39_002472</name>
</gene>
<evidence type="ECO:0000256" key="1">
    <source>
        <dbReference type="SAM" id="SignalP"/>
    </source>
</evidence>
<dbReference type="Proteomes" id="UP000520814">
    <property type="component" value="Unassembled WGS sequence"/>
</dbReference>
<accession>A0A7W9SQ00</accession>